<dbReference type="Gene3D" id="3.40.50.2300">
    <property type="match status" value="1"/>
</dbReference>
<feature type="domain" description="Response regulatory" evidence="2">
    <location>
        <begin position="17"/>
        <end position="131"/>
    </location>
</feature>
<dbReference type="PROSITE" id="PS50110">
    <property type="entry name" value="RESPONSE_REGULATORY"/>
    <property type="match status" value="1"/>
</dbReference>
<dbReference type="SUPFAM" id="SSF52172">
    <property type="entry name" value="CheY-like"/>
    <property type="match status" value="1"/>
</dbReference>
<proteinExistence type="predicted"/>
<accession>A0ABS1VCJ9</accession>
<dbReference type="Pfam" id="PF00072">
    <property type="entry name" value="Response_reg"/>
    <property type="match status" value="1"/>
</dbReference>
<evidence type="ECO:0000259" key="2">
    <source>
        <dbReference type="PROSITE" id="PS50110"/>
    </source>
</evidence>
<name>A0ABS1VCJ9_9PROT</name>
<organism evidence="3 4">
    <name type="scientific">Belnapia mucosa</name>
    <dbReference type="NCBI Taxonomy" id="2804532"/>
    <lineage>
        <taxon>Bacteria</taxon>
        <taxon>Pseudomonadati</taxon>
        <taxon>Pseudomonadota</taxon>
        <taxon>Alphaproteobacteria</taxon>
        <taxon>Acetobacterales</taxon>
        <taxon>Roseomonadaceae</taxon>
        <taxon>Belnapia</taxon>
    </lineage>
</organism>
<evidence type="ECO:0000256" key="1">
    <source>
        <dbReference type="PROSITE-ProRule" id="PRU00169"/>
    </source>
</evidence>
<dbReference type="InterPro" id="IPR001789">
    <property type="entry name" value="Sig_transdc_resp-reg_receiver"/>
</dbReference>
<protein>
    <submittedName>
        <fullName evidence="3">Response regulator</fullName>
    </submittedName>
</protein>
<dbReference type="InterPro" id="IPR011006">
    <property type="entry name" value="CheY-like_superfamily"/>
</dbReference>
<sequence length="147" mass="15462">MLRLLPDEPSVQLGACRVLVVEDEVLLAMLLEDALEEAGATVIGPVGSVDRALDLIERSLADGGIDACALDMNLGGASALPVADALHRHGVPFFFMTGYGDTDGQGEHVRRPTLHKPFKPHDLLLLLLRLAGDRSLGGGGPGMAMQS</sequence>
<comment type="caution">
    <text evidence="3">The sequence shown here is derived from an EMBL/GenBank/DDBJ whole genome shotgun (WGS) entry which is preliminary data.</text>
</comment>
<gene>
    <name evidence="3" type="ORF">JMJ55_24305</name>
</gene>
<keyword evidence="1" id="KW-0597">Phosphoprotein</keyword>
<keyword evidence="4" id="KW-1185">Reference proteome</keyword>
<dbReference type="SMART" id="SM00448">
    <property type="entry name" value="REC"/>
    <property type="match status" value="1"/>
</dbReference>
<reference evidence="3 4" key="1">
    <citation type="submission" date="2021-01" db="EMBL/GenBank/DDBJ databases">
        <title>Belnapia mucosa sp. nov. and Belnapia arida sp. nov., isolated from the Tabernas Desert (Almeria, Spain).</title>
        <authorList>
            <person name="Molina-Menor E."/>
            <person name="Vidal-Verdu A."/>
            <person name="Calonge A."/>
            <person name="Satari L."/>
            <person name="Pereto Magraner J."/>
            <person name="Porcar Miralles M."/>
        </authorList>
    </citation>
    <scope>NUCLEOTIDE SEQUENCE [LARGE SCALE GENOMIC DNA]</scope>
    <source>
        <strain evidence="3 4">T6</strain>
    </source>
</reference>
<dbReference type="EMBL" id="JAEUXJ010000015">
    <property type="protein sequence ID" value="MBL6458464.1"/>
    <property type="molecule type" value="Genomic_DNA"/>
</dbReference>
<dbReference type="RefSeq" id="WP_202828206.1">
    <property type="nucleotide sequence ID" value="NZ_JAEUXJ010000015.1"/>
</dbReference>
<evidence type="ECO:0000313" key="4">
    <source>
        <dbReference type="Proteomes" id="UP000606490"/>
    </source>
</evidence>
<feature type="modified residue" description="4-aspartylphosphate" evidence="1">
    <location>
        <position position="71"/>
    </location>
</feature>
<evidence type="ECO:0000313" key="3">
    <source>
        <dbReference type="EMBL" id="MBL6458464.1"/>
    </source>
</evidence>
<dbReference type="Proteomes" id="UP000606490">
    <property type="component" value="Unassembled WGS sequence"/>
</dbReference>